<dbReference type="InterPro" id="IPR000515">
    <property type="entry name" value="MetI-like"/>
</dbReference>
<feature type="transmembrane region" description="Helical" evidence="7">
    <location>
        <begin position="85"/>
        <end position="104"/>
    </location>
</feature>
<feature type="transmembrane region" description="Helical" evidence="7">
    <location>
        <begin position="181"/>
        <end position="200"/>
    </location>
</feature>
<proteinExistence type="inferred from homology"/>
<dbReference type="PANTHER" id="PTHR30151:SF0">
    <property type="entry name" value="ABC TRANSPORTER PERMEASE PROTEIN MJ0413-RELATED"/>
    <property type="match status" value="1"/>
</dbReference>
<dbReference type="CDD" id="cd06261">
    <property type="entry name" value="TM_PBP2"/>
    <property type="match status" value="1"/>
</dbReference>
<keyword evidence="4 7" id="KW-0812">Transmembrane</keyword>
<dbReference type="InterPro" id="IPR035906">
    <property type="entry name" value="MetI-like_sf"/>
</dbReference>
<evidence type="ECO:0000256" key="4">
    <source>
        <dbReference type="ARBA" id="ARBA00022692"/>
    </source>
</evidence>
<feature type="domain" description="ABC transmembrane type-1" evidence="8">
    <location>
        <begin position="15"/>
        <end position="199"/>
    </location>
</feature>
<evidence type="ECO:0000256" key="1">
    <source>
        <dbReference type="ARBA" id="ARBA00004651"/>
    </source>
</evidence>
<sequence length="216" mass="23308">MVLEAFVEMLESGELFADLSASASRLFVGFLLGTSLGIVVAIFTAKVEIFNDSVGQLLHFSRFIPPLALVPLAVLWLGIGEQSKVGLIMWAAFFPVWLNTIAGVRNIERKHLLAAKNLGAGNLRMLKEVVLPSSAPFIVSGSRIGLGFGFSVLIAAEMAGAFSGLGFRIALLHDVFRIDKMIADIIVLGLLGLAADRLLVFSSKKLLPWLEKEDAK</sequence>
<dbReference type="Gene3D" id="1.10.3720.10">
    <property type="entry name" value="MetI-like"/>
    <property type="match status" value="1"/>
</dbReference>
<evidence type="ECO:0000313" key="9">
    <source>
        <dbReference type="EMBL" id="MBN2067655.1"/>
    </source>
</evidence>
<comment type="subcellular location">
    <subcellularLocation>
        <location evidence="1 7">Cell membrane</location>
        <topology evidence="1 7">Multi-pass membrane protein</topology>
    </subcellularLocation>
</comment>
<evidence type="ECO:0000256" key="5">
    <source>
        <dbReference type="ARBA" id="ARBA00022989"/>
    </source>
</evidence>
<dbReference type="Proteomes" id="UP000809243">
    <property type="component" value="Unassembled WGS sequence"/>
</dbReference>
<reference evidence="9" key="1">
    <citation type="submission" date="2021-01" db="EMBL/GenBank/DDBJ databases">
        <title>Active Sulfur Cycling in an Early Earth Analoge.</title>
        <authorList>
            <person name="Hahn C.R."/>
            <person name="Youssef N.H."/>
            <person name="Elshahed M."/>
        </authorList>
    </citation>
    <scope>NUCLEOTIDE SEQUENCE</scope>
    <source>
        <strain evidence="9">Zod_Metabat.1151</strain>
    </source>
</reference>
<dbReference type="AlphaFoldDB" id="A0A939CAD4"/>
<organism evidence="9 10">
    <name type="scientific">Candidatus Iainarchaeum sp</name>
    <dbReference type="NCBI Taxonomy" id="3101447"/>
    <lineage>
        <taxon>Archaea</taxon>
        <taxon>Candidatus Iainarchaeota</taxon>
        <taxon>Candidatus Iainarchaeia</taxon>
        <taxon>Candidatus Iainarchaeales</taxon>
        <taxon>Candidatus Iainarchaeaceae</taxon>
        <taxon>Candidatus Iainarchaeum</taxon>
    </lineage>
</organism>
<dbReference type="GO" id="GO:0055085">
    <property type="term" value="P:transmembrane transport"/>
    <property type="evidence" value="ECO:0007669"/>
    <property type="project" value="InterPro"/>
</dbReference>
<protein>
    <submittedName>
        <fullName evidence="9">ABC transporter permease</fullName>
    </submittedName>
</protein>
<evidence type="ECO:0000313" key="10">
    <source>
        <dbReference type="Proteomes" id="UP000809243"/>
    </source>
</evidence>
<feature type="transmembrane region" description="Helical" evidence="7">
    <location>
        <begin position="57"/>
        <end position="79"/>
    </location>
</feature>
<dbReference type="SUPFAM" id="SSF161098">
    <property type="entry name" value="MetI-like"/>
    <property type="match status" value="1"/>
</dbReference>
<dbReference type="Pfam" id="PF00528">
    <property type="entry name" value="BPD_transp_1"/>
    <property type="match status" value="1"/>
</dbReference>
<evidence type="ECO:0000256" key="2">
    <source>
        <dbReference type="ARBA" id="ARBA00022448"/>
    </source>
</evidence>
<feature type="transmembrane region" description="Helical" evidence="7">
    <location>
        <begin position="26"/>
        <end position="45"/>
    </location>
</feature>
<gene>
    <name evidence="9" type="ORF">JW744_04265</name>
</gene>
<evidence type="ECO:0000259" key="8">
    <source>
        <dbReference type="PROSITE" id="PS50928"/>
    </source>
</evidence>
<evidence type="ECO:0000256" key="7">
    <source>
        <dbReference type="RuleBase" id="RU363032"/>
    </source>
</evidence>
<dbReference type="GO" id="GO:0005886">
    <property type="term" value="C:plasma membrane"/>
    <property type="evidence" value="ECO:0007669"/>
    <property type="project" value="UniProtKB-SubCell"/>
</dbReference>
<comment type="caution">
    <text evidence="9">The sequence shown here is derived from an EMBL/GenBank/DDBJ whole genome shotgun (WGS) entry which is preliminary data.</text>
</comment>
<accession>A0A939CAD4</accession>
<dbReference type="EMBL" id="JAFGDB010000072">
    <property type="protein sequence ID" value="MBN2067655.1"/>
    <property type="molecule type" value="Genomic_DNA"/>
</dbReference>
<evidence type="ECO:0000256" key="6">
    <source>
        <dbReference type="ARBA" id="ARBA00023136"/>
    </source>
</evidence>
<keyword evidence="3" id="KW-1003">Cell membrane</keyword>
<keyword evidence="5 7" id="KW-1133">Transmembrane helix</keyword>
<keyword evidence="2 7" id="KW-0813">Transport</keyword>
<comment type="similarity">
    <text evidence="7">Belongs to the binding-protein-dependent transport system permease family.</text>
</comment>
<name>A0A939CAD4_9ARCH</name>
<dbReference type="PANTHER" id="PTHR30151">
    <property type="entry name" value="ALKANE SULFONATE ABC TRANSPORTER-RELATED, MEMBRANE SUBUNIT"/>
    <property type="match status" value="1"/>
</dbReference>
<evidence type="ECO:0000256" key="3">
    <source>
        <dbReference type="ARBA" id="ARBA00022475"/>
    </source>
</evidence>
<dbReference type="PROSITE" id="PS50928">
    <property type="entry name" value="ABC_TM1"/>
    <property type="match status" value="1"/>
</dbReference>
<feature type="transmembrane region" description="Helical" evidence="7">
    <location>
        <begin position="144"/>
        <end position="169"/>
    </location>
</feature>
<keyword evidence="6 7" id="KW-0472">Membrane</keyword>